<proteinExistence type="predicted"/>
<evidence type="ECO:0000313" key="1">
    <source>
        <dbReference type="EMBL" id="CZT19789.1"/>
    </source>
</evidence>
<organism evidence="1 2">
    <name type="scientific">Ramularia collo-cygni</name>
    <dbReference type="NCBI Taxonomy" id="112498"/>
    <lineage>
        <taxon>Eukaryota</taxon>
        <taxon>Fungi</taxon>
        <taxon>Dikarya</taxon>
        <taxon>Ascomycota</taxon>
        <taxon>Pezizomycotina</taxon>
        <taxon>Dothideomycetes</taxon>
        <taxon>Dothideomycetidae</taxon>
        <taxon>Mycosphaerellales</taxon>
        <taxon>Mycosphaerellaceae</taxon>
        <taxon>Ramularia</taxon>
    </lineage>
</organism>
<keyword evidence="2" id="KW-1185">Reference proteome</keyword>
<sequence>MPAPSYQHIQLRPGTAFTETSGYRGDGEYFEDLAKACAAEIQALYDAGCRNIQVDDPHLTYFCSEQFLKGCEIDGVDSDALLDLYMEAHNIVFEREAWARFTYGDASLSREYEWFESLG</sequence>
<dbReference type="GeneID" id="35600798"/>
<dbReference type="RefSeq" id="XP_023626679.1">
    <property type="nucleotide sequence ID" value="XM_023770911.1"/>
</dbReference>
<name>A0A2D3VDM1_9PEZI</name>
<dbReference type="AlphaFoldDB" id="A0A2D3VDM1"/>
<reference evidence="1 2" key="1">
    <citation type="submission" date="2016-03" db="EMBL/GenBank/DDBJ databases">
        <authorList>
            <person name="Ploux O."/>
        </authorList>
    </citation>
    <scope>NUCLEOTIDE SEQUENCE [LARGE SCALE GENOMIC DNA]</scope>
    <source>
        <strain evidence="1 2">URUG2</strain>
    </source>
</reference>
<evidence type="ECO:0008006" key="3">
    <source>
        <dbReference type="Google" id="ProtNLM"/>
    </source>
</evidence>
<dbReference type="SUPFAM" id="SSF51726">
    <property type="entry name" value="UROD/MetE-like"/>
    <property type="match status" value="1"/>
</dbReference>
<dbReference type="Proteomes" id="UP000225277">
    <property type="component" value="Unassembled WGS sequence"/>
</dbReference>
<evidence type="ECO:0000313" key="2">
    <source>
        <dbReference type="Proteomes" id="UP000225277"/>
    </source>
</evidence>
<dbReference type="STRING" id="112498.A0A2D3VDM1"/>
<dbReference type="PANTHER" id="PTHR43844">
    <property type="entry name" value="METHIONINE SYNTHASE"/>
    <property type="match status" value="1"/>
</dbReference>
<protein>
    <recommendedName>
        <fullName evidence="3">Cobalamin-independent methionine synthase MetE C-terminal/archaeal domain-containing protein</fullName>
    </recommendedName>
</protein>
<accession>A0A2D3VDM1</accession>
<dbReference type="InterPro" id="IPR038071">
    <property type="entry name" value="UROD/MetE-like_sf"/>
</dbReference>
<dbReference type="OrthoDB" id="7772923at2759"/>
<dbReference type="EMBL" id="FJUY01000008">
    <property type="protein sequence ID" value="CZT19789.1"/>
    <property type="molecule type" value="Genomic_DNA"/>
</dbReference>
<dbReference type="Gene3D" id="3.20.20.210">
    <property type="match status" value="1"/>
</dbReference>
<gene>
    <name evidence="1" type="ORF">RCC_05645</name>
</gene>
<dbReference type="PANTHER" id="PTHR43844:SF2">
    <property type="entry name" value="SYNTHASE, VITAMIN-B12 INDEPENDENT, PUTATIVE (AFU_ORTHOLOGUE AFUA_3G12060)-RELATED"/>
    <property type="match status" value="1"/>
</dbReference>